<dbReference type="EMBL" id="CP070608">
    <property type="protein sequence ID" value="QSE97428.1"/>
    <property type="molecule type" value="Genomic_DNA"/>
</dbReference>
<reference evidence="1" key="1">
    <citation type="submission" date="2021-02" db="EMBL/GenBank/DDBJ databases">
        <title>Fulvivirga sp. S481 isolated from sea water.</title>
        <authorList>
            <person name="Bae S.S."/>
            <person name="Baek K."/>
        </authorList>
    </citation>
    <scope>NUCLEOTIDE SEQUENCE</scope>
    <source>
        <strain evidence="1">S481</strain>
    </source>
</reference>
<keyword evidence="2" id="KW-1185">Reference proteome</keyword>
<accession>A0A974WL85</accession>
<sequence>MRLFSHEKLTISVEETQGLKYIKEEWSGILTSTIFHKLIYQSLDIYKKELKALKGKNDHFLLLADVSKLELISSKDIEWLTDEINPKYEELGFTKQAVIVPKSQMAQTTVAEYEGQTGGFDTKMFTDELAAKRWFLSLKNEE</sequence>
<dbReference type="RefSeq" id="WP_205721939.1">
    <property type="nucleotide sequence ID" value="NZ_CP070608.1"/>
</dbReference>
<evidence type="ECO:0000313" key="1">
    <source>
        <dbReference type="EMBL" id="QSE97428.1"/>
    </source>
</evidence>
<protein>
    <recommendedName>
        <fullName evidence="3">STAS/SEC14 domain-containing protein</fullName>
    </recommendedName>
</protein>
<gene>
    <name evidence="1" type="ORF">JR347_17900</name>
</gene>
<evidence type="ECO:0008006" key="3">
    <source>
        <dbReference type="Google" id="ProtNLM"/>
    </source>
</evidence>
<dbReference type="Proteomes" id="UP000662783">
    <property type="component" value="Chromosome"/>
</dbReference>
<name>A0A974WL85_9BACT</name>
<dbReference type="AlphaFoldDB" id="A0A974WL85"/>
<evidence type="ECO:0000313" key="2">
    <source>
        <dbReference type="Proteomes" id="UP000662783"/>
    </source>
</evidence>
<proteinExistence type="predicted"/>
<dbReference type="KEGG" id="fuv:JR347_17900"/>
<organism evidence="1 2">
    <name type="scientific">Fulvivirga lutea</name>
    <dbReference type="NCBI Taxonomy" id="2810512"/>
    <lineage>
        <taxon>Bacteria</taxon>
        <taxon>Pseudomonadati</taxon>
        <taxon>Bacteroidota</taxon>
        <taxon>Cytophagia</taxon>
        <taxon>Cytophagales</taxon>
        <taxon>Fulvivirgaceae</taxon>
        <taxon>Fulvivirga</taxon>
    </lineage>
</organism>